<name>A6HU41_RAT</name>
<dbReference type="EMBL" id="CH473951">
    <property type="protein sequence ID" value="EDM02404.1"/>
    <property type="molecule type" value="Genomic_DNA"/>
</dbReference>
<accession>A6HU41</accession>
<protein>
    <submittedName>
        <fullName evidence="1">RCG37132</fullName>
    </submittedName>
</protein>
<proteinExistence type="predicted"/>
<organism evidence="1 2">
    <name type="scientific">Rattus norvegicus</name>
    <name type="common">Rat</name>
    <dbReference type="NCBI Taxonomy" id="10116"/>
    <lineage>
        <taxon>Eukaryota</taxon>
        <taxon>Metazoa</taxon>
        <taxon>Chordata</taxon>
        <taxon>Craniata</taxon>
        <taxon>Vertebrata</taxon>
        <taxon>Euteleostomi</taxon>
        <taxon>Mammalia</taxon>
        <taxon>Eutheria</taxon>
        <taxon>Euarchontoglires</taxon>
        <taxon>Glires</taxon>
        <taxon>Rodentia</taxon>
        <taxon>Myomorpha</taxon>
        <taxon>Muroidea</taxon>
        <taxon>Muridae</taxon>
        <taxon>Murinae</taxon>
        <taxon>Rattus</taxon>
    </lineage>
</organism>
<dbReference type="Proteomes" id="UP000234681">
    <property type="component" value="Chromosome 15"/>
</dbReference>
<gene>
    <name evidence="1" type="ORF">rCG_37132</name>
</gene>
<sequence>MKEIPIKVQEAYRTINILGQNGKSSHLIIIKTLNIQNKRKIKAAGEKSNI</sequence>
<evidence type="ECO:0000313" key="1">
    <source>
        <dbReference type="EMBL" id="EDM02404.1"/>
    </source>
</evidence>
<dbReference type="AlphaFoldDB" id="A6HU41"/>
<evidence type="ECO:0000313" key="2">
    <source>
        <dbReference type="Proteomes" id="UP000234681"/>
    </source>
</evidence>
<reference evidence="1 2" key="1">
    <citation type="submission" date="2005-07" db="EMBL/GenBank/DDBJ databases">
        <authorList>
            <person name="Mural R.J."/>
            <person name="Li P.W."/>
            <person name="Adams M.D."/>
            <person name="Amanatides P.G."/>
            <person name="Baden-Tillson H."/>
            <person name="Barnstead M."/>
            <person name="Chin S.H."/>
            <person name="Dew I."/>
            <person name="Evans C.A."/>
            <person name="Ferriera S."/>
            <person name="Flanigan M."/>
            <person name="Fosler C."/>
            <person name="Glodek A."/>
            <person name="Gu Z."/>
            <person name="Holt R.A."/>
            <person name="Jennings D."/>
            <person name="Kraft C.L."/>
            <person name="Lu F."/>
            <person name="Nguyen T."/>
            <person name="Nusskern D.R."/>
            <person name="Pfannkoch C.M."/>
            <person name="Sitter C."/>
            <person name="Sutton G.G."/>
            <person name="Venter J.C."/>
            <person name="Wang Z."/>
            <person name="Woodage T."/>
            <person name="Zheng X.H."/>
            <person name="Zhong F."/>
        </authorList>
    </citation>
    <scope>NUCLEOTIDE SEQUENCE [LARGE SCALE GENOMIC DNA]</scope>
    <source>
        <strain>BN</strain>
        <strain evidence="2">Sprague-Dawley</strain>
    </source>
</reference>